<dbReference type="EMBL" id="ML211762">
    <property type="protein sequence ID" value="TFK80486.1"/>
    <property type="molecule type" value="Genomic_DNA"/>
</dbReference>
<reference evidence="2 3" key="1">
    <citation type="journal article" date="2019" name="Nat. Ecol. Evol.">
        <title>Megaphylogeny resolves global patterns of mushroom evolution.</title>
        <authorList>
            <person name="Varga T."/>
            <person name="Krizsan K."/>
            <person name="Foldi C."/>
            <person name="Dima B."/>
            <person name="Sanchez-Garcia M."/>
            <person name="Sanchez-Ramirez S."/>
            <person name="Szollosi G.J."/>
            <person name="Szarkandi J.G."/>
            <person name="Papp V."/>
            <person name="Albert L."/>
            <person name="Andreopoulos W."/>
            <person name="Angelini C."/>
            <person name="Antonin V."/>
            <person name="Barry K.W."/>
            <person name="Bougher N.L."/>
            <person name="Buchanan P."/>
            <person name="Buyck B."/>
            <person name="Bense V."/>
            <person name="Catcheside P."/>
            <person name="Chovatia M."/>
            <person name="Cooper J."/>
            <person name="Damon W."/>
            <person name="Desjardin D."/>
            <person name="Finy P."/>
            <person name="Geml J."/>
            <person name="Haridas S."/>
            <person name="Hughes K."/>
            <person name="Justo A."/>
            <person name="Karasinski D."/>
            <person name="Kautmanova I."/>
            <person name="Kiss B."/>
            <person name="Kocsube S."/>
            <person name="Kotiranta H."/>
            <person name="LaButti K.M."/>
            <person name="Lechner B.E."/>
            <person name="Liimatainen K."/>
            <person name="Lipzen A."/>
            <person name="Lukacs Z."/>
            <person name="Mihaltcheva S."/>
            <person name="Morgado L.N."/>
            <person name="Niskanen T."/>
            <person name="Noordeloos M.E."/>
            <person name="Ohm R.A."/>
            <person name="Ortiz-Santana B."/>
            <person name="Ovrebo C."/>
            <person name="Racz N."/>
            <person name="Riley R."/>
            <person name="Savchenko A."/>
            <person name="Shiryaev A."/>
            <person name="Soop K."/>
            <person name="Spirin V."/>
            <person name="Szebenyi C."/>
            <person name="Tomsovsky M."/>
            <person name="Tulloss R.E."/>
            <person name="Uehling J."/>
            <person name="Grigoriev I.V."/>
            <person name="Vagvolgyi C."/>
            <person name="Papp T."/>
            <person name="Martin F.M."/>
            <person name="Miettinen O."/>
            <person name="Hibbett D.S."/>
            <person name="Nagy L.G."/>
        </authorList>
    </citation>
    <scope>NUCLEOTIDE SEQUENCE [LARGE SCALE GENOMIC DNA]</scope>
    <source>
        <strain evidence="2 3">HHB13444</strain>
    </source>
</reference>
<feature type="compositionally biased region" description="Low complexity" evidence="1">
    <location>
        <begin position="211"/>
        <end position="220"/>
    </location>
</feature>
<feature type="compositionally biased region" description="Low complexity" evidence="1">
    <location>
        <begin position="13"/>
        <end position="24"/>
    </location>
</feature>
<feature type="region of interest" description="Disordered" evidence="1">
    <location>
        <begin position="209"/>
        <end position="339"/>
    </location>
</feature>
<feature type="compositionally biased region" description="Basic and acidic residues" evidence="1">
    <location>
        <begin position="29"/>
        <end position="46"/>
    </location>
</feature>
<feature type="compositionally biased region" description="Low complexity" evidence="1">
    <location>
        <begin position="55"/>
        <end position="64"/>
    </location>
</feature>
<name>A0A5C3NSI8_9APHY</name>
<dbReference type="AlphaFoldDB" id="A0A5C3NSI8"/>
<evidence type="ECO:0000256" key="1">
    <source>
        <dbReference type="SAM" id="MobiDB-lite"/>
    </source>
</evidence>
<sequence length="355" mass="38332">MDRDAKLREHVSGQGQQAAGKKQGFTPTEKFDPSQKKKRKGSETSHHASAKPTASGNSSRSSSNTKRQKTNPVSMRKYSVIFVNPKPVYSGHQRHFNITHLLKATTSGDLQDVSIPSDTSDTDVSPIIIEAFVKRPEVYARLKVYGFQVLQINPDTMGKGKTMKLMPMNEACSTVDTITGTKLARATTKTSIRGTTLSGYNSIVYITLPNGSESSESPGSDSDDSGDSDGYSASDIEDVDTREPSPAFDDRAPSPPIETHDTRAPSPENVREPSPSPGYHHEPAPPGPHASDPGSPPVEAHEHPPQEGTGYPKPEMEDAPSIGSGILSSLGKAQRSSTGRVIRVVRRMWFGIVRS</sequence>
<feature type="compositionally biased region" description="Basic and acidic residues" evidence="1">
    <location>
        <begin position="239"/>
        <end position="263"/>
    </location>
</feature>
<dbReference type="InParanoid" id="A0A5C3NSI8"/>
<evidence type="ECO:0000313" key="2">
    <source>
        <dbReference type="EMBL" id="TFK80486.1"/>
    </source>
</evidence>
<dbReference type="Proteomes" id="UP000308197">
    <property type="component" value="Unassembled WGS sequence"/>
</dbReference>
<proteinExistence type="predicted"/>
<keyword evidence="3" id="KW-1185">Reference proteome</keyword>
<evidence type="ECO:0000313" key="3">
    <source>
        <dbReference type="Proteomes" id="UP000308197"/>
    </source>
</evidence>
<protein>
    <submittedName>
        <fullName evidence="2">Uncharacterized protein</fullName>
    </submittedName>
</protein>
<feature type="compositionally biased region" description="Basic and acidic residues" evidence="1">
    <location>
        <begin position="1"/>
        <end position="11"/>
    </location>
</feature>
<gene>
    <name evidence="2" type="ORF">K466DRAFT_569616</name>
</gene>
<feature type="compositionally biased region" description="Low complexity" evidence="1">
    <location>
        <begin position="321"/>
        <end position="331"/>
    </location>
</feature>
<feature type="region of interest" description="Disordered" evidence="1">
    <location>
        <begin position="1"/>
        <end position="77"/>
    </location>
</feature>
<organism evidence="2 3">
    <name type="scientific">Polyporus arcularius HHB13444</name>
    <dbReference type="NCBI Taxonomy" id="1314778"/>
    <lineage>
        <taxon>Eukaryota</taxon>
        <taxon>Fungi</taxon>
        <taxon>Dikarya</taxon>
        <taxon>Basidiomycota</taxon>
        <taxon>Agaricomycotina</taxon>
        <taxon>Agaricomycetes</taxon>
        <taxon>Polyporales</taxon>
        <taxon>Polyporaceae</taxon>
        <taxon>Polyporus</taxon>
    </lineage>
</organism>
<accession>A0A5C3NSI8</accession>